<accession>A0ABU2P1N0</accession>
<gene>
    <name evidence="2" type="ORF">RM572_25455</name>
</gene>
<evidence type="ECO:0000313" key="2">
    <source>
        <dbReference type="EMBL" id="MDT0382112.1"/>
    </source>
</evidence>
<reference evidence="3" key="1">
    <citation type="submission" date="2023-07" db="EMBL/GenBank/DDBJ databases">
        <title>30 novel species of actinomycetes from the DSMZ collection.</title>
        <authorList>
            <person name="Nouioui I."/>
        </authorList>
    </citation>
    <scope>NUCLEOTIDE SEQUENCE [LARGE SCALE GENOMIC DNA]</scope>
    <source>
        <strain evidence="3">DSM 42041</strain>
    </source>
</reference>
<dbReference type="InterPro" id="IPR002145">
    <property type="entry name" value="CopG"/>
</dbReference>
<organism evidence="2 3">
    <name type="scientific">Streptomyces hazeniae</name>
    <dbReference type="NCBI Taxonomy" id="3075538"/>
    <lineage>
        <taxon>Bacteria</taxon>
        <taxon>Bacillati</taxon>
        <taxon>Actinomycetota</taxon>
        <taxon>Actinomycetes</taxon>
        <taxon>Kitasatosporales</taxon>
        <taxon>Streptomycetaceae</taxon>
        <taxon>Streptomyces</taxon>
    </lineage>
</organism>
<name>A0ABU2P1N0_9ACTN</name>
<keyword evidence="3" id="KW-1185">Reference proteome</keyword>
<dbReference type="RefSeq" id="WP_311675720.1">
    <property type="nucleotide sequence ID" value="NZ_JAVREQ010000030.1"/>
</dbReference>
<dbReference type="EMBL" id="JAVREQ010000030">
    <property type="protein sequence ID" value="MDT0382112.1"/>
    <property type="molecule type" value="Genomic_DNA"/>
</dbReference>
<dbReference type="Pfam" id="PF01402">
    <property type="entry name" value="RHH_1"/>
    <property type="match status" value="1"/>
</dbReference>
<feature type="domain" description="Ribbon-helix-helix protein CopG" evidence="1">
    <location>
        <begin position="4"/>
        <end position="39"/>
    </location>
</feature>
<proteinExistence type="predicted"/>
<evidence type="ECO:0000313" key="3">
    <source>
        <dbReference type="Proteomes" id="UP001183414"/>
    </source>
</evidence>
<evidence type="ECO:0000259" key="1">
    <source>
        <dbReference type="Pfam" id="PF01402"/>
    </source>
</evidence>
<comment type="caution">
    <text evidence="2">The sequence shown here is derived from an EMBL/GenBank/DDBJ whole genome shotgun (WGS) entry which is preliminary data.</text>
</comment>
<protein>
    <submittedName>
        <fullName evidence="2">Ribbon-helix-helix protein, CopG family</fullName>
    </submittedName>
</protein>
<dbReference type="Proteomes" id="UP001183414">
    <property type="component" value="Unassembled WGS sequence"/>
</dbReference>
<sequence length="86" mass="9844">MAMKRTTVMVDEEDLRLVKLAAEREGRPEAELIRRAFHQVAMSTRTWDEPFFEETLDLGGPVRENEIRQGVEDAVNRRRGSGEDAA</sequence>